<keyword evidence="2" id="KW-1185">Reference proteome</keyword>
<dbReference type="Pfam" id="PF10618">
    <property type="entry name" value="Tail_tube"/>
    <property type="match status" value="1"/>
</dbReference>
<proteinExistence type="predicted"/>
<dbReference type="RefSeq" id="WP_130591729.1">
    <property type="nucleotide sequence ID" value="NZ_CP034752.1"/>
</dbReference>
<evidence type="ECO:0000313" key="2">
    <source>
        <dbReference type="Proteomes" id="UP000293154"/>
    </source>
</evidence>
<evidence type="ECO:0000313" key="1">
    <source>
        <dbReference type="EMBL" id="QBH96785.1"/>
    </source>
</evidence>
<dbReference type="InterPro" id="IPR019596">
    <property type="entry name" value="Phage_Mu_GpM_tail_tub"/>
</dbReference>
<name>A0A411WKX4_9GAMM</name>
<protein>
    <submittedName>
        <fullName evidence="1">Phage tail protein</fullName>
    </submittedName>
</protein>
<accession>A0A411WKX4</accession>
<organism evidence="1 2">
    <name type="scientific">Limnobaculum zhutongyuii</name>
    <dbReference type="NCBI Taxonomy" id="2498113"/>
    <lineage>
        <taxon>Bacteria</taxon>
        <taxon>Pseudomonadati</taxon>
        <taxon>Pseudomonadota</taxon>
        <taxon>Gammaproteobacteria</taxon>
        <taxon>Enterobacterales</taxon>
        <taxon>Budviciaceae</taxon>
        <taxon>Limnobaculum</taxon>
    </lineage>
</organism>
<sequence length="118" mass="12764">MTTLRYQGTAFLRVNGREYPTLPGANLTLGGLTRAPVTGHRVYGWKGTPSPSIVTATIPNHEDISMAELNGMEEVTLIFEADIGKKWLIARAWNTGESALTGEGDISTTFNGIEAQEL</sequence>
<dbReference type="AlphaFoldDB" id="A0A411WKX4"/>
<dbReference type="OrthoDB" id="6399698at2"/>
<dbReference type="Proteomes" id="UP000293154">
    <property type="component" value="Chromosome"/>
</dbReference>
<dbReference type="KEGG" id="prag:EKN56_10420"/>
<reference evidence="1 2" key="1">
    <citation type="submission" date="2019-03" db="EMBL/GenBank/DDBJ databases">
        <title>Pragia sp. nov. isolated from the gut tract of Carduelis flavirostris.</title>
        <authorList>
            <person name="Ge Y."/>
        </authorList>
    </citation>
    <scope>NUCLEOTIDE SEQUENCE [LARGE SCALE GENOMIC DNA]</scope>
    <source>
        <strain evidence="1 2">CF-458</strain>
    </source>
</reference>
<gene>
    <name evidence="1" type="ORF">EKN56_10420</name>
</gene>
<dbReference type="EMBL" id="CP034752">
    <property type="protein sequence ID" value="QBH96785.1"/>
    <property type="molecule type" value="Genomic_DNA"/>
</dbReference>